<name>X1CUG3_9ZZZZ</name>
<dbReference type="AlphaFoldDB" id="X1CUG3"/>
<accession>X1CUG3</accession>
<sequence>RNLFNERYEQQPGLPAPGRWLNLGLEYSK</sequence>
<feature type="non-terminal residue" evidence="4">
    <location>
        <position position="1"/>
    </location>
</feature>
<evidence type="ECO:0000256" key="1">
    <source>
        <dbReference type="ARBA" id="ARBA00004442"/>
    </source>
</evidence>
<gene>
    <name evidence="4" type="ORF">S01H4_49086</name>
</gene>
<keyword evidence="2" id="KW-0472">Membrane</keyword>
<evidence type="ECO:0000256" key="3">
    <source>
        <dbReference type="ARBA" id="ARBA00023237"/>
    </source>
</evidence>
<comment type="caution">
    <text evidence="4">The sequence shown here is derived from an EMBL/GenBank/DDBJ whole genome shotgun (WGS) entry which is preliminary data.</text>
</comment>
<dbReference type="InterPro" id="IPR036942">
    <property type="entry name" value="Beta-barrel_TonB_sf"/>
</dbReference>
<evidence type="ECO:0000256" key="2">
    <source>
        <dbReference type="ARBA" id="ARBA00023136"/>
    </source>
</evidence>
<dbReference type="Gene3D" id="2.40.170.20">
    <property type="entry name" value="TonB-dependent receptor, beta-barrel domain"/>
    <property type="match status" value="1"/>
</dbReference>
<dbReference type="EMBL" id="BART01027728">
    <property type="protein sequence ID" value="GAG96597.1"/>
    <property type="molecule type" value="Genomic_DNA"/>
</dbReference>
<comment type="subcellular location">
    <subcellularLocation>
        <location evidence="1">Cell outer membrane</location>
    </subcellularLocation>
</comment>
<proteinExistence type="predicted"/>
<dbReference type="GO" id="GO:0009279">
    <property type="term" value="C:cell outer membrane"/>
    <property type="evidence" value="ECO:0007669"/>
    <property type="project" value="UniProtKB-SubCell"/>
</dbReference>
<keyword evidence="3" id="KW-0998">Cell outer membrane</keyword>
<evidence type="ECO:0000313" key="4">
    <source>
        <dbReference type="EMBL" id="GAG96597.1"/>
    </source>
</evidence>
<organism evidence="4">
    <name type="scientific">marine sediment metagenome</name>
    <dbReference type="NCBI Taxonomy" id="412755"/>
    <lineage>
        <taxon>unclassified sequences</taxon>
        <taxon>metagenomes</taxon>
        <taxon>ecological metagenomes</taxon>
    </lineage>
</organism>
<protein>
    <submittedName>
        <fullName evidence="4">Uncharacterized protein</fullName>
    </submittedName>
</protein>
<reference evidence="4" key="1">
    <citation type="journal article" date="2014" name="Front. Microbiol.">
        <title>High frequency of phylogenetically diverse reductive dehalogenase-homologous genes in deep subseafloor sedimentary metagenomes.</title>
        <authorList>
            <person name="Kawai M."/>
            <person name="Futagami T."/>
            <person name="Toyoda A."/>
            <person name="Takaki Y."/>
            <person name="Nishi S."/>
            <person name="Hori S."/>
            <person name="Arai W."/>
            <person name="Tsubouchi T."/>
            <person name="Morono Y."/>
            <person name="Uchiyama I."/>
            <person name="Ito T."/>
            <person name="Fujiyama A."/>
            <person name="Inagaki F."/>
            <person name="Takami H."/>
        </authorList>
    </citation>
    <scope>NUCLEOTIDE SEQUENCE</scope>
    <source>
        <strain evidence="4">Expedition CK06-06</strain>
    </source>
</reference>